<keyword evidence="2" id="KW-1185">Reference proteome</keyword>
<gene>
    <name evidence="1" type="ORF">EVAR_97980_1</name>
</gene>
<name>A0A4C1XDB8_EUMVA</name>
<dbReference type="Proteomes" id="UP000299102">
    <property type="component" value="Unassembled WGS sequence"/>
</dbReference>
<reference evidence="1 2" key="1">
    <citation type="journal article" date="2019" name="Commun. Biol.">
        <title>The bagworm genome reveals a unique fibroin gene that provides high tensile strength.</title>
        <authorList>
            <person name="Kono N."/>
            <person name="Nakamura H."/>
            <person name="Ohtoshi R."/>
            <person name="Tomita M."/>
            <person name="Numata K."/>
            <person name="Arakawa K."/>
        </authorList>
    </citation>
    <scope>NUCLEOTIDE SEQUENCE [LARGE SCALE GENOMIC DNA]</scope>
</reference>
<dbReference type="AlphaFoldDB" id="A0A4C1XDB8"/>
<evidence type="ECO:0000313" key="1">
    <source>
        <dbReference type="EMBL" id="GBP61891.1"/>
    </source>
</evidence>
<dbReference type="EMBL" id="BGZK01000825">
    <property type="protein sequence ID" value="GBP61891.1"/>
    <property type="molecule type" value="Genomic_DNA"/>
</dbReference>
<accession>A0A4C1XDB8</accession>
<proteinExistence type="predicted"/>
<sequence length="168" mass="18537">MSSRRAPVSVSCSMTVWQCEDLVNRARAQLDTIHSCTRNRSGVYLNNANLALRRGTRAREPGVLELLICTTIYSFQGRQHPKTLFFPPQNLNIPSSYFLSLVLPANFSYLMIAEIKKVVHQEGTGVTSESVAGLVLSISIIPVGTNFLIRQSGILGFIAATRFATRHA</sequence>
<evidence type="ECO:0000313" key="2">
    <source>
        <dbReference type="Proteomes" id="UP000299102"/>
    </source>
</evidence>
<comment type="caution">
    <text evidence="1">The sequence shown here is derived from an EMBL/GenBank/DDBJ whole genome shotgun (WGS) entry which is preliminary data.</text>
</comment>
<protein>
    <submittedName>
        <fullName evidence="1">Uncharacterized protein</fullName>
    </submittedName>
</protein>
<organism evidence="1 2">
    <name type="scientific">Eumeta variegata</name>
    <name type="common">Bagworm moth</name>
    <name type="synonym">Eumeta japonica</name>
    <dbReference type="NCBI Taxonomy" id="151549"/>
    <lineage>
        <taxon>Eukaryota</taxon>
        <taxon>Metazoa</taxon>
        <taxon>Ecdysozoa</taxon>
        <taxon>Arthropoda</taxon>
        <taxon>Hexapoda</taxon>
        <taxon>Insecta</taxon>
        <taxon>Pterygota</taxon>
        <taxon>Neoptera</taxon>
        <taxon>Endopterygota</taxon>
        <taxon>Lepidoptera</taxon>
        <taxon>Glossata</taxon>
        <taxon>Ditrysia</taxon>
        <taxon>Tineoidea</taxon>
        <taxon>Psychidae</taxon>
        <taxon>Oiketicinae</taxon>
        <taxon>Eumeta</taxon>
    </lineage>
</organism>